<reference evidence="7 8" key="1">
    <citation type="submission" date="2021-03" db="EMBL/GenBank/DDBJ databases">
        <title>Leishmania (Mundinia) martiniquensis Genome sequencing and assembly.</title>
        <authorList>
            <person name="Almutairi H."/>
            <person name="Gatherer D."/>
        </authorList>
    </citation>
    <scope>NUCLEOTIDE SEQUENCE [LARGE SCALE GENOMIC DNA]</scope>
    <source>
        <strain evidence="7">LSCM1</strain>
    </source>
</reference>
<feature type="domain" description="DNA replication complex GINS protein PSF2 N-terminal" evidence="6">
    <location>
        <begin position="41"/>
        <end position="94"/>
    </location>
</feature>
<organism evidence="7 8">
    <name type="scientific">Leishmania martiniquensis</name>
    <dbReference type="NCBI Taxonomy" id="1580590"/>
    <lineage>
        <taxon>Eukaryota</taxon>
        <taxon>Discoba</taxon>
        <taxon>Euglenozoa</taxon>
        <taxon>Kinetoplastea</taxon>
        <taxon>Metakinetoplastina</taxon>
        <taxon>Trypanosomatida</taxon>
        <taxon>Trypanosomatidae</taxon>
        <taxon>Leishmaniinae</taxon>
        <taxon>Leishmania</taxon>
    </lineage>
</organism>
<dbReference type="SUPFAM" id="SSF160059">
    <property type="entry name" value="PriA/YqbF domain"/>
    <property type="match status" value="1"/>
</dbReference>
<dbReference type="OrthoDB" id="1938138at2759"/>
<dbReference type="Pfam" id="PF25005">
    <property type="entry name" value="PSF2_N"/>
    <property type="match status" value="1"/>
</dbReference>
<evidence type="ECO:0000256" key="2">
    <source>
        <dbReference type="ARBA" id="ARBA00010565"/>
    </source>
</evidence>
<dbReference type="PANTHER" id="PTHR12772:SF0">
    <property type="entry name" value="DNA REPLICATION COMPLEX GINS PROTEIN PSF2"/>
    <property type="match status" value="1"/>
</dbReference>
<dbReference type="GO" id="GO:0000727">
    <property type="term" value="P:double-strand break repair via break-induced replication"/>
    <property type="evidence" value="ECO:0007669"/>
    <property type="project" value="TreeGrafter"/>
</dbReference>
<dbReference type="FunFam" id="3.40.5.50:FF:000001">
    <property type="entry name" value="DNA replication complex GINS protein PSF2"/>
    <property type="match status" value="1"/>
</dbReference>
<dbReference type="GO" id="GO:0006260">
    <property type="term" value="P:DNA replication"/>
    <property type="evidence" value="ECO:0007669"/>
    <property type="project" value="UniProtKB-KW"/>
</dbReference>
<dbReference type="FunFam" id="1.20.58.1020:FF:000004">
    <property type="entry name" value="GINS complex protein, putative"/>
    <property type="match status" value="1"/>
</dbReference>
<comment type="subcellular location">
    <subcellularLocation>
        <location evidence="1">Nucleus</location>
    </subcellularLocation>
</comment>
<dbReference type="GO" id="GO:0000811">
    <property type="term" value="C:GINS complex"/>
    <property type="evidence" value="ECO:0007669"/>
    <property type="project" value="TreeGrafter"/>
</dbReference>
<dbReference type="CDD" id="cd11712">
    <property type="entry name" value="GINS_A_psf2"/>
    <property type="match status" value="1"/>
</dbReference>
<keyword evidence="8" id="KW-1185">Reference proteome</keyword>
<keyword evidence="4" id="KW-0539">Nucleus</keyword>
<evidence type="ECO:0000313" key="7">
    <source>
        <dbReference type="EMBL" id="KAG5464270.1"/>
    </source>
</evidence>
<comment type="caution">
    <text evidence="7">The sequence shown here is derived from an EMBL/GenBank/DDBJ whole genome shotgun (WGS) entry which is preliminary data.</text>
</comment>
<dbReference type="InterPro" id="IPR021151">
    <property type="entry name" value="GINS_A"/>
</dbReference>
<dbReference type="PANTHER" id="PTHR12772">
    <property type="entry name" value="DNA REPLICATION COMPLEX GINS PROTEIN PSF2"/>
    <property type="match status" value="1"/>
</dbReference>
<dbReference type="Gene3D" id="3.40.5.50">
    <property type="match status" value="1"/>
</dbReference>
<dbReference type="InterPro" id="IPR036224">
    <property type="entry name" value="GINS_bundle-like_dom_sf"/>
</dbReference>
<dbReference type="Proteomes" id="UP000673552">
    <property type="component" value="Chromosome 36"/>
</dbReference>
<evidence type="ECO:0000259" key="6">
    <source>
        <dbReference type="Pfam" id="PF25005"/>
    </source>
</evidence>
<protein>
    <recommendedName>
        <fullName evidence="9">GINS subunit domain-containing protein</fullName>
    </recommendedName>
</protein>
<dbReference type="EMBL" id="JAFEUZ010000036">
    <property type="protein sequence ID" value="KAG5464270.1"/>
    <property type="molecule type" value="Genomic_DNA"/>
</dbReference>
<proteinExistence type="inferred from homology"/>
<dbReference type="RefSeq" id="XP_067174207.1">
    <property type="nucleotide sequence ID" value="XM_067318102.1"/>
</dbReference>
<evidence type="ECO:0000259" key="5">
    <source>
        <dbReference type="Pfam" id="PF05916"/>
    </source>
</evidence>
<comment type="similarity">
    <text evidence="2">Belongs to the GINS2/PSF2 family.</text>
</comment>
<keyword evidence="3" id="KW-0235">DNA replication</keyword>
<sequence>MSSSMQNGVGGGGGGSNSGSVSLAFGSLADERAFSNYHMSSFMAMEVSTTIVPRFTMDRVDCLSGSYGPFAPNYPIDVPLWLALYFRQTDTCAIQPPDYLRVEYLRDVIERERTNDQGFESLPFYFYEIAKKLTERGGGRGTGGGGNNGGASDDGDTLPHVVEVIRLVNEIHAMRQQKLKNLMTVFEAEGSPMFIPGVLLTNIVCHELHFLRSSFGLVLQQAASMERQRQQLIRLPPVSIANPGRLSSTVGGATRTSGVSNARTTTTLALASTPDGAATAVDLSPHMDDDSFVRDRATNSQGSVLADPASVTRAIAMTAGDGTPPNAAADVMPLVQPAVKKRRTLRQT</sequence>
<dbReference type="CDD" id="cd21694">
    <property type="entry name" value="GINS_B_Psf2"/>
    <property type="match status" value="1"/>
</dbReference>
<feature type="domain" description="GINS subunit" evidence="5">
    <location>
        <begin position="100"/>
        <end position="223"/>
    </location>
</feature>
<gene>
    <name evidence="7" type="ORF">LSCM1_00451</name>
</gene>
<evidence type="ECO:0000256" key="1">
    <source>
        <dbReference type="ARBA" id="ARBA00004123"/>
    </source>
</evidence>
<dbReference type="SUPFAM" id="SSF158573">
    <property type="entry name" value="GINS helical bundle-like"/>
    <property type="match status" value="1"/>
</dbReference>
<dbReference type="InterPro" id="IPR007257">
    <property type="entry name" value="GINS_Psf2"/>
</dbReference>
<dbReference type="Pfam" id="PF05916">
    <property type="entry name" value="Sld5"/>
    <property type="match status" value="1"/>
</dbReference>
<dbReference type="GeneID" id="92510614"/>
<evidence type="ECO:0000256" key="4">
    <source>
        <dbReference type="ARBA" id="ARBA00023242"/>
    </source>
</evidence>
<dbReference type="AlphaFoldDB" id="A0A836KB23"/>
<dbReference type="KEGG" id="lmat:92510614"/>
<name>A0A836KB23_9TRYP</name>
<evidence type="ECO:0008006" key="9">
    <source>
        <dbReference type="Google" id="ProtNLM"/>
    </source>
</evidence>
<evidence type="ECO:0000256" key="3">
    <source>
        <dbReference type="ARBA" id="ARBA00022705"/>
    </source>
</evidence>
<accession>A0A836KB23</accession>
<dbReference type="InterPro" id="IPR056784">
    <property type="entry name" value="PSF2_N"/>
</dbReference>
<evidence type="ECO:0000313" key="8">
    <source>
        <dbReference type="Proteomes" id="UP000673552"/>
    </source>
</evidence>
<dbReference type="Gene3D" id="1.20.58.1020">
    <property type="match status" value="1"/>
</dbReference>